<comment type="caution">
    <text evidence="10">The sequence shown here is derived from an EMBL/GenBank/DDBJ whole genome shotgun (WGS) entry which is preliminary data.</text>
</comment>
<name>A0A948X062_9LACO</name>
<organism evidence="10 11">
    <name type="scientific">Candidatus Paralactobacillus gallistercoris</name>
    <dbReference type="NCBI Taxonomy" id="2838724"/>
    <lineage>
        <taxon>Bacteria</taxon>
        <taxon>Bacillati</taxon>
        <taxon>Bacillota</taxon>
        <taxon>Bacilli</taxon>
        <taxon>Lactobacillales</taxon>
        <taxon>Lactobacillaceae</taxon>
        <taxon>Lactobacillus</taxon>
    </lineage>
</organism>
<dbReference type="InterPro" id="IPR001789">
    <property type="entry name" value="Sig_transdc_resp-reg_receiver"/>
</dbReference>
<reference evidence="10" key="2">
    <citation type="submission" date="2021-04" db="EMBL/GenBank/DDBJ databases">
        <authorList>
            <person name="Gilroy R."/>
        </authorList>
    </citation>
    <scope>NUCLEOTIDE SEQUENCE</scope>
    <source>
        <strain evidence="10">F6-6636</strain>
    </source>
</reference>
<keyword evidence="3" id="KW-0805">Transcription regulation</keyword>
<evidence type="ECO:0000313" key="10">
    <source>
        <dbReference type="EMBL" id="MBU3851192.1"/>
    </source>
</evidence>
<dbReference type="SUPFAM" id="SSF52172">
    <property type="entry name" value="CheY-like"/>
    <property type="match status" value="1"/>
</dbReference>
<dbReference type="InterPro" id="IPR011006">
    <property type="entry name" value="CheY-like_superfamily"/>
</dbReference>
<dbReference type="SUPFAM" id="SSF46894">
    <property type="entry name" value="C-terminal effector domain of the bipartite response regulators"/>
    <property type="match status" value="1"/>
</dbReference>
<evidence type="ECO:0000256" key="1">
    <source>
        <dbReference type="ARBA" id="ARBA00022553"/>
    </source>
</evidence>
<dbReference type="Pfam" id="PF00486">
    <property type="entry name" value="Trans_reg_C"/>
    <property type="match status" value="1"/>
</dbReference>
<dbReference type="GO" id="GO:0032993">
    <property type="term" value="C:protein-DNA complex"/>
    <property type="evidence" value="ECO:0007669"/>
    <property type="project" value="TreeGrafter"/>
</dbReference>
<sequence>MTTVLLIEDDPAIIQATTIALHKWNYKVATISDWCNLINDLQRINPQLVLMDITLPTFDGFYWTQQIREVSNVPIIFISAAPMDPNAVRAIAIGADDYLVKPFTSNVLIAKIQAVLRRNNITQELTFENYRLSILKNELVYQQQVVKLTPTEGVILRLLFINANQTVTKEQFLQALWQGGAFVDENILKVNISRLRNKLSKVNLSQQLITERKRGYRLISHD</sequence>
<dbReference type="Proteomes" id="UP000777303">
    <property type="component" value="Unassembled WGS sequence"/>
</dbReference>
<protein>
    <submittedName>
        <fullName evidence="10">Response regulator transcription factor</fullName>
    </submittedName>
</protein>
<dbReference type="Gene3D" id="6.10.250.690">
    <property type="match status" value="1"/>
</dbReference>
<evidence type="ECO:0000256" key="5">
    <source>
        <dbReference type="ARBA" id="ARBA00023163"/>
    </source>
</evidence>
<dbReference type="GO" id="GO:0000156">
    <property type="term" value="F:phosphorelay response regulator activity"/>
    <property type="evidence" value="ECO:0007669"/>
    <property type="project" value="TreeGrafter"/>
</dbReference>
<dbReference type="GO" id="GO:0000976">
    <property type="term" value="F:transcription cis-regulatory region binding"/>
    <property type="evidence" value="ECO:0007669"/>
    <property type="project" value="TreeGrafter"/>
</dbReference>
<dbReference type="InterPro" id="IPR016032">
    <property type="entry name" value="Sig_transdc_resp-reg_C-effctor"/>
</dbReference>
<proteinExistence type="predicted"/>
<feature type="DNA-binding region" description="OmpR/PhoB-type" evidence="7">
    <location>
        <begin position="122"/>
        <end position="220"/>
    </location>
</feature>
<evidence type="ECO:0000313" key="11">
    <source>
        <dbReference type="Proteomes" id="UP000777303"/>
    </source>
</evidence>
<dbReference type="Pfam" id="PF00072">
    <property type="entry name" value="Response_reg"/>
    <property type="match status" value="1"/>
</dbReference>
<dbReference type="InterPro" id="IPR001867">
    <property type="entry name" value="OmpR/PhoB-type_DNA-bd"/>
</dbReference>
<keyword evidence="4 7" id="KW-0238">DNA-binding</keyword>
<dbReference type="PROSITE" id="PS51755">
    <property type="entry name" value="OMPR_PHOB"/>
    <property type="match status" value="1"/>
</dbReference>
<evidence type="ECO:0000256" key="2">
    <source>
        <dbReference type="ARBA" id="ARBA00023012"/>
    </source>
</evidence>
<keyword evidence="2" id="KW-0902">Two-component regulatory system</keyword>
<dbReference type="InterPro" id="IPR039420">
    <property type="entry name" value="WalR-like"/>
</dbReference>
<keyword evidence="5" id="KW-0804">Transcription</keyword>
<dbReference type="Gene3D" id="3.40.50.2300">
    <property type="match status" value="1"/>
</dbReference>
<evidence type="ECO:0000256" key="4">
    <source>
        <dbReference type="ARBA" id="ARBA00023125"/>
    </source>
</evidence>
<dbReference type="SMART" id="SM00448">
    <property type="entry name" value="REC"/>
    <property type="match status" value="1"/>
</dbReference>
<gene>
    <name evidence="10" type="ORF">H9901_00555</name>
</gene>
<dbReference type="GO" id="GO:0005829">
    <property type="term" value="C:cytosol"/>
    <property type="evidence" value="ECO:0007669"/>
    <property type="project" value="TreeGrafter"/>
</dbReference>
<dbReference type="Gene3D" id="1.10.10.10">
    <property type="entry name" value="Winged helix-like DNA-binding domain superfamily/Winged helix DNA-binding domain"/>
    <property type="match status" value="1"/>
</dbReference>
<dbReference type="AlphaFoldDB" id="A0A948X062"/>
<evidence type="ECO:0000256" key="6">
    <source>
        <dbReference type="PROSITE-ProRule" id="PRU00169"/>
    </source>
</evidence>
<reference evidence="10" key="1">
    <citation type="journal article" date="2021" name="PeerJ">
        <title>Extensive microbial diversity within the chicken gut microbiome revealed by metagenomics and culture.</title>
        <authorList>
            <person name="Gilroy R."/>
            <person name="Ravi A."/>
            <person name="Getino M."/>
            <person name="Pursley I."/>
            <person name="Horton D.L."/>
            <person name="Alikhan N.F."/>
            <person name="Baker D."/>
            <person name="Gharbi K."/>
            <person name="Hall N."/>
            <person name="Watson M."/>
            <person name="Adriaenssens E.M."/>
            <person name="Foster-Nyarko E."/>
            <person name="Jarju S."/>
            <person name="Secka A."/>
            <person name="Antonio M."/>
            <person name="Oren A."/>
            <person name="Chaudhuri R.R."/>
            <person name="La Ragione R."/>
            <person name="Hildebrand F."/>
            <person name="Pallen M.J."/>
        </authorList>
    </citation>
    <scope>NUCLEOTIDE SEQUENCE</scope>
    <source>
        <strain evidence="10">F6-6636</strain>
    </source>
</reference>
<dbReference type="PROSITE" id="PS50110">
    <property type="entry name" value="RESPONSE_REGULATORY"/>
    <property type="match status" value="1"/>
</dbReference>
<dbReference type="GO" id="GO:0006355">
    <property type="term" value="P:regulation of DNA-templated transcription"/>
    <property type="evidence" value="ECO:0007669"/>
    <property type="project" value="InterPro"/>
</dbReference>
<evidence type="ECO:0000259" key="9">
    <source>
        <dbReference type="PROSITE" id="PS51755"/>
    </source>
</evidence>
<feature type="domain" description="Response regulatory" evidence="8">
    <location>
        <begin position="3"/>
        <end position="116"/>
    </location>
</feature>
<dbReference type="CDD" id="cd00383">
    <property type="entry name" value="trans_reg_C"/>
    <property type="match status" value="1"/>
</dbReference>
<dbReference type="SMART" id="SM00862">
    <property type="entry name" value="Trans_reg_C"/>
    <property type="match status" value="1"/>
</dbReference>
<keyword evidence="1 6" id="KW-0597">Phosphoprotein</keyword>
<evidence type="ECO:0000256" key="7">
    <source>
        <dbReference type="PROSITE-ProRule" id="PRU01091"/>
    </source>
</evidence>
<dbReference type="EMBL" id="JAHLFS010000009">
    <property type="protein sequence ID" value="MBU3851192.1"/>
    <property type="molecule type" value="Genomic_DNA"/>
</dbReference>
<evidence type="ECO:0000256" key="3">
    <source>
        <dbReference type="ARBA" id="ARBA00023015"/>
    </source>
</evidence>
<feature type="domain" description="OmpR/PhoB-type" evidence="9">
    <location>
        <begin position="122"/>
        <end position="220"/>
    </location>
</feature>
<dbReference type="InterPro" id="IPR036388">
    <property type="entry name" value="WH-like_DNA-bd_sf"/>
</dbReference>
<feature type="modified residue" description="4-aspartylphosphate" evidence="6">
    <location>
        <position position="52"/>
    </location>
</feature>
<accession>A0A948X062</accession>
<dbReference type="PANTHER" id="PTHR48111:SF43">
    <property type="entry name" value="STAGE 0 SPORULATION PROTEIN A HOMOLOG"/>
    <property type="match status" value="1"/>
</dbReference>
<dbReference type="PANTHER" id="PTHR48111">
    <property type="entry name" value="REGULATOR OF RPOS"/>
    <property type="match status" value="1"/>
</dbReference>
<evidence type="ECO:0000259" key="8">
    <source>
        <dbReference type="PROSITE" id="PS50110"/>
    </source>
</evidence>